<evidence type="ECO:0008006" key="5">
    <source>
        <dbReference type="Google" id="ProtNLM"/>
    </source>
</evidence>
<evidence type="ECO:0000256" key="2">
    <source>
        <dbReference type="SAM" id="SignalP"/>
    </source>
</evidence>
<accession>A0A238ZK91</accession>
<feature type="compositionally biased region" description="Low complexity" evidence="1">
    <location>
        <begin position="47"/>
        <end position="72"/>
    </location>
</feature>
<name>A0A238ZK91_9ACTN</name>
<evidence type="ECO:0000313" key="3">
    <source>
        <dbReference type="EMBL" id="SNR83481.1"/>
    </source>
</evidence>
<evidence type="ECO:0000313" key="4">
    <source>
        <dbReference type="Proteomes" id="UP000198415"/>
    </source>
</evidence>
<evidence type="ECO:0000256" key="1">
    <source>
        <dbReference type="SAM" id="MobiDB-lite"/>
    </source>
</evidence>
<dbReference type="Proteomes" id="UP000198415">
    <property type="component" value="Unassembled WGS sequence"/>
</dbReference>
<proteinExistence type="predicted"/>
<dbReference type="PROSITE" id="PS51257">
    <property type="entry name" value="PROKAR_LIPOPROTEIN"/>
    <property type="match status" value="1"/>
</dbReference>
<keyword evidence="2" id="KW-0732">Signal</keyword>
<protein>
    <recommendedName>
        <fullName evidence="5">LppP/LprE lipoprotein</fullName>
    </recommendedName>
</protein>
<feature type="signal peptide" evidence="2">
    <location>
        <begin position="1"/>
        <end position="19"/>
    </location>
</feature>
<keyword evidence="4" id="KW-1185">Reference proteome</keyword>
<feature type="chain" id="PRO_5039627121" description="LppP/LprE lipoprotein" evidence="2">
    <location>
        <begin position="20"/>
        <end position="218"/>
    </location>
</feature>
<sequence>MRTKIVVFAGAAAIALLTAGCTDKPTPATAPSAPVPVATSAAPAPVESASTPAAAPTTVKPVATPVKTAKPAPEIDGDDWIPALAPCRSKEQKVEVEKIVTGDLTGDGVDDVVVSRSCTAITSYYPSTVEIFDGAAGSRHPKRIATLLGGDLDMPSVRSVRLSGRTLTITAHGVGKKAPTACPNLKLTYDYKYSGGKVTLTNRKAVTVTSGDCLPVNR</sequence>
<organism evidence="3 4">
    <name type="scientific">Actinoplanes regularis</name>
    <dbReference type="NCBI Taxonomy" id="52697"/>
    <lineage>
        <taxon>Bacteria</taxon>
        <taxon>Bacillati</taxon>
        <taxon>Actinomycetota</taxon>
        <taxon>Actinomycetes</taxon>
        <taxon>Micromonosporales</taxon>
        <taxon>Micromonosporaceae</taxon>
        <taxon>Actinoplanes</taxon>
    </lineage>
</organism>
<reference evidence="3 4" key="1">
    <citation type="submission" date="2017-06" db="EMBL/GenBank/DDBJ databases">
        <authorList>
            <person name="Kim H.J."/>
            <person name="Triplett B.A."/>
        </authorList>
    </citation>
    <scope>NUCLEOTIDE SEQUENCE [LARGE SCALE GENOMIC DNA]</scope>
    <source>
        <strain evidence="3 4">DSM 43151</strain>
    </source>
</reference>
<dbReference type="RefSeq" id="WP_179277164.1">
    <property type="nucleotide sequence ID" value="NZ_BOMU01000054.1"/>
</dbReference>
<feature type="region of interest" description="Disordered" evidence="1">
    <location>
        <begin position="47"/>
        <end position="80"/>
    </location>
</feature>
<gene>
    <name evidence="3" type="ORF">SAMN06264365_10681</name>
</gene>
<dbReference type="AlphaFoldDB" id="A0A238ZK91"/>
<dbReference type="EMBL" id="FZNR01000006">
    <property type="protein sequence ID" value="SNR83481.1"/>
    <property type="molecule type" value="Genomic_DNA"/>
</dbReference>